<evidence type="ECO:0000256" key="1">
    <source>
        <dbReference type="ARBA" id="ARBA00006313"/>
    </source>
</evidence>
<dbReference type="Gene3D" id="3.90.56.10">
    <property type="entry name" value="Monooxygenase component MmoB/DmpM"/>
    <property type="match status" value="1"/>
</dbReference>
<proteinExistence type="inferred from homology"/>
<name>A0A366EFC6_9HYPH</name>
<dbReference type="AlphaFoldDB" id="A0A366EFC6"/>
<keyword evidence="3" id="KW-1185">Reference proteome</keyword>
<dbReference type="OrthoDB" id="9805636at2"/>
<dbReference type="RefSeq" id="WP_113894195.1">
    <property type="nucleotide sequence ID" value="NZ_QNRK01000075.1"/>
</dbReference>
<evidence type="ECO:0000313" key="2">
    <source>
        <dbReference type="EMBL" id="RBP00119.1"/>
    </source>
</evidence>
<dbReference type="Pfam" id="PF02406">
    <property type="entry name" value="MmoB_DmpM"/>
    <property type="match status" value="1"/>
</dbReference>
<organism evidence="2 3">
    <name type="scientific">Roseiarcus fermentans</name>
    <dbReference type="NCBI Taxonomy" id="1473586"/>
    <lineage>
        <taxon>Bacteria</taxon>
        <taxon>Pseudomonadati</taxon>
        <taxon>Pseudomonadota</taxon>
        <taxon>Alphaproteobacteria</taxon>
        <taxon>Hyphomicrobiales</taxon>
        <taxon>Roseiarcaceae</taxon>
        <taxon>Roseiarcus</taxon>
    </lineage>
</organism>
<comment type="similarity">
    <text evidence="1">Belongs to the TmoD/XamoD family.</text>
</comment>
<keyword evidence="2" id="KW-0503">Monooxygenase</keyword>
<keyword evidence="2" id="KW-0560">Oxidoreductase</keyword>
<gene>
    <name evidence="2" type="ORF">DFR50_1752</name>
</gene>
<dbReference type="InterPro" id="IPR036889">
    <property type="entry name" value="mOase_MmoB_DmpM_sf"/>
</dbReference>
<accession>A0A366EFC6</accession>
<dbReference type="GO" id="GO:0004497">
    <property type="term" value="F:monooxygenase activity"/>
    <property type="evidence" value="ECO:0007669"/>
    <property type="project" value="UniProtKB-KW"/>
</dbReference>
<comment type="caution">
    <text evidence="2">The sequence shown here is derived from an EMBL/GenBank/DDBJ whole genome shotgun (WGS) entry which is preliminary data.</text>
</comment>
<dbReference type="Proteomes" id="UP000253529">
    <property type="component" value="Unassembled WGS sequence"/>
</dbReference>
<protein>
    <submittedName>
        <fullName evidence="2">Phenol 2-monooxygenase P2 subunit</fullName>
    </submittedName>
</protein>
<evidence type="ECO:0000313" key="3">
    <source>
        <dbReference type="Proteomes" id="UP000253529"/>
    </source>
</evidence>
<reference evidence="2 3" key="1">
    <citation type="submission" date="2018-06" db="EMBL/GenBank/DDBJ databases">
        <title>Genomic Encyclopedia of Type Strains, Phase IV (KMG-IV): sequencing the most valuable type-strain genomes for metagenomic binning, comparative biology and taxonomic classification.</title>
        <authorList>
            <person name="Goeker M."/>
        </authorList>
    </citation>
    <scope>NUCLEOTIDE SEQUENCE [LARGE SCALE GENOMIC DNA]</scope>
    <source>
        <strain evidence="2 3">DSM 24875</strain>
    </source>
</reference>
<dbReference type="EMBL" id="QNRK01000075">
    <property type="protein sequence ID" value="RBP00119.1"/>
    <property type="molecule type" value="Genomic_DNA"/>
</dbReference>
<dbReference type="InterPro" id="IPR003454">
    <property type="entry name" value="MOase_MmoB_DmpM"/>
</dbReference>
<sequence>MAQVASLTLLHNDDARPIIEAILADNPGVRVLDMPGCVKLDRDMELVVNRASVEERIGRTWDPQEIHLVLVSMAGNLDEDDDHFLVGWKH</sequence>
<dbReference type="SUPFAM" id="SSF56029">
    <property type="entry name" value="Monooxygenase (hydroxylase) regulatory protein"/>
    <property type="match status" value="1"/>
</dbReference>